<dbReference type="InterPro" id="IPR006195">
    <property type="entry name" value="aa-tRNA-synth_II"/>
</dbReference>
<keyword evidence="1 6" id="KW-0436">Ligase</keyword>
<evidence type="ECO:0000256" key="3">
    <source>
        <dbReference type="ARBA" id="ARBA00022840"/>
    </source>
</evidence>
<gene>
    <name evidence="6" type="primary">sepS</name>
    <name evidence="8" type="ORF">ENI32_05635</name>
    <name evidence="9" type="ORF">SBU_001109</name>
</gene>
<dbReference type="PATRIC" id="fig|1839936.3.peg.1121"/>
<dbReference type="Pfam" id="PF18006">
    <property type="entry name" value="SepRS_C"/>
    <property type="match status" value="1"/>
</dbReference>
<reference evidence="9 10" key="1">
    <citation type="submission" date="2016-05" db="EMBL/GenBank/DDBJ databases">
        <title>Microbial consortia oxidize butane by reversing methanogenesis.</title>
        <authorList>
            <person name="Laso-Perez R."/>
            <person name="Richter M."/>
            <person name="Wegener G."/>
            <person name="Musat F."/>
        </authorList>
    </citation>
    <scope>NUCLEOTIDE SEQUENCE [LARGE SCALE GENOMIC DNA]</scope>
    <source>
        <strain evidence="9">BOX1</strain>
    </source>
</reference>
<keyword evidence="2 6" id="KW-0547">Nucleotide-binding</keyword>
<dbReference type="HAMAP" id="MF_01674">
    <property type="entry name" value="Sep_tRNA_synth"/>
    <property type="match status" value="1"/>
</dbReference>
<dbReference type="GO" id="GO:0005524">
    <property type="term" value="F:ATP binding"/>
    <property type="evidence" value="ECO:0007669"/>
    <property type="project" value="UniProtKB-UniRule"/>
</dbReference>
<evidence type="ECO:0000259" key="7">
    <source>
        <dbReference type="PROSITE" id="PS50862"/>
    </source>
</evidence>
<evidence type="ECO:0000256" key="5">
    <source>
        <dbReference type="ARBA" id="ARBA00023146"/>
    </source>
</evidence>
<dbReference type="InterPro" id="IPR005246">
    <property type="entry name" value="O-Pseryl-tRNA(Cys)_ligase"/>
</dbReference>
<evidence type="ECO:0000313" key="8">
    <source>
        <dbReference type="EMBL" id="HEC57346.1"/>
    </source>
</evidence>
<organism evidence="9 10">
    <name type="scientific">Candidatus Syntropharchaeum butanivorans</name>
    <dbReference type="NCBI Taxonomy" id="1839936"/>
    <lineage>
        <taxon>Archaea</taxon>
        <taxon>Methanobacteriati</taxon>
        <taxon>Methanobacteriota</taxon>
        <taxon>Stenosarchaea group</taxon>
        <taxon>Methanomicrobia</taxon>
        <taxon>Methanosarcinales</taxon>
        <taxon>ANME-2 cluster</taxon>
        <taxon>Candidatus Syntropharchaeum</taxon>
    </lineage>
</organism>
<comment type="caution">
    <text evidence="9">The sequence shown here is derived from an EMBL/GenBank/DDBJ whole genome shotgun (WGS) entry which is preliminary data.</text>
</comment>
<comment type="catalytic activity">
    <reaction evidence="6">
        <text>tRNA(Cys) + O-phospho-L-serine + ATP = O-phospho-L-seryl-tRNA(Cys) + AMP + diphosphate</text>
        <dbReference type="Rhea" id="RHEA:25678"/>
        <dbReference type="Rhea" id="RHEA-COMP:9661"/>
        <dbReference type="Rhea" id="RHEA-COMP:9719"/>
        <dbReference type="ChEBI" id="CHEBI:30616"/>
        <dbReference type="ChEBI" id="CHEBI:33019"/>
        <dbReference type="ChEBI" id="CHEBI:57524"/>
        <dbReference type="ChEBI" id="CHEBI:78442"/>
        <dbReference type="ChEBI" id="CHEBI:78551"/>
        <dbReference type="ChEBI" id="CHEBI:456215"/>
        <dbReference type="EC" id="6.1.1.27"/>
    </reaction>
</comment>
<evidence type="ECO:0000313" key="10">
    <source>
        <dbReference type="Proteomes" id="UP000185779"/>
    </source>
</evidence>
<sequence>MRFDPEELKKSLWEEGKEYLDHFRINDRYPRRFMPSGKEHPVFETVQRLREAYLRLGFEEVLNPLIVEEREVYRQFGKEALAVLDRCFYLAGLPHPNIGISEERVLRMKDVLKKDLTEEDVETVRSVFHAYKKGEVAGDDLVHEIASRLDVADYRVVSMLDTVFPEFKELKPEPTRETLRSHMTSGWFLTLKSLIGKHPLPIKLFSVDRCFRREQREDATRLMSYFSASCVLLDEKVGVDDGKIVAEALLRQFGFRDLRFRPDEKRSRYYIPDTQTEVFGYHPELGWVEIATFGIYSPTALSNYGIPYTVMNLGLGVERLAMILYGARDLRELAFPQFYADLELSDLDIARMIRVKSAPISPEGERLLDAIVTVCLEKGGEESPCEFFAWEGSFFGETKPVRVFVVEPEENTRLCGPAYLNEIVVHKGNILGIPRTDRWRKAFDEGVSTGIRFIDAFAAAAAARIERAAMRGEGCEVRIRIVKTHGDINIEIDPVAMNYITGKKNKIDLRGPVFTTVVSRVV</sequence>
<reference evidence="8" key="2">
    <citation type="journal article" date="2020" name="mSystems">
        <title>Genome- and Community-Level Interaction Insights into Carbon Utilization and Element Cycling Functions of Hydrothermarchaeota in Hydrothermal Sediment.</title>
        <authorList>
            <person name="Zhou Z."/>
            <person name="Liu Y."/>
            <person name="Xu W."/>
            <person name="Pan J."/>
            <person name="Luo Z.H."/>
            <person name="Li M."/>
        </authorList>
    </citation>
    <scope>NUCLEOTIDE SEQUENCE [LARGE SCALE GENOMIC DNA]</scope>
    <source>
        <strain evidence="8">HyVt-386</strain>
    </source>
</reference>
<feature type="binding site" evidence="6">
    <location>
        <begin position="227"/>
        <end position="229"/>
    </location>
    <ligand>
        <name>substrate</name>
    </ligand>
</feature>
<dbReference type="EMBL" id="LYOR01000005">
    <property type="protein sequence ID" value="OFV65927.1"/>
    <property type="molecule type" value="Genomic_DNA"/>
</dbReference>
<evidence type="ECO:0000256" key="2">
    <source>
        <dbReference type="ARBA" id="ARBA00022741"/>
    </source>
</evidence>
<dbReference type="NCBIfam" id="TIGR00470">
    <property type="entry name" value="sepS"/>
    <property type="match status" value="1"/>
</dbReference>
<keyword evidence="10" id="KW-1185">Reference proteome</keyword>
<dbReference type="EC" id="6.1.1.27" evidence="6"/>
<accession>A0A1F2P3R4</accession>
<evidence type="ECO:0000256" key="4">
    <source>
        <dbReference type="ARBA" id="ARBA00022917"/>
    </source>
</evidence>
<name>A0A1F2P3R4_9EURY</name>
<feature type="domain" description="Aminoacyl-transfer RNA synthetases class-II family profile" evidence="7">
    <location>
        <begin position="42"/>
        <end position="336"/>
    </location>
</feature>
<dbReference type="InterPro" id="IPR041590">
    <property type="entry name" value="SepRS_C"/>
</dbReference>
<dbReference type="GO" id="GO:0043816">
    <property type="term" value="F:phosphoserine-tRNA(Cys) ligase activity"/>
    <property type="evidence" value="ECO:0007669"/>
    <property type="project" value="UniProtKB-EC"/>
</dbReference>
<comment type="function">
    <text evidence="6">Catalyzes the attachment of O-phosphoserine (Sep) to tRNA(Cys).</text>
</comment>
<dbReference type="Pfam" id="PF01409">
    <property type="entry name" value="tRNA-synt_2d"/>
    <property type="match status" value="1"/>
</dbReference>
<dbReference type="PROSITE" id="PS50862">
    <property type="entry name" value="AA_TRNA_LIGASE_II"/>
    <property type="match status" value="1"/>
</dbReference>
<dbReference type="GO" id="GO:0043039">
    <property type="term" value="P:tRNA aminoacylation"/>
    <property type="evidence" value="ECO:0007669"/>
    <property type="project" value="UniProtKB-UniRule"/>
</dbReference>
<evidence type="ECO:0000313" key="9">
    <source>
        <dbReference type="EMBL" id="OFV65927.1"/>
    </source>
</evidence>
<proteinExistence type="inferred from homology"/>
<dbReference type="SUPFAM" id="SSF55681">
    <property type="entry name" value="Class II aaRS and biotin synthetases"/>
    <property type="match status" value="1"/>
</dbReference>
<dbReference type="EMBL" id="DRIE01000097">
    <property type="protein sequence ID" value="HEC57346.1"/>
    <property type="molecule type" value="Genomic_DNA"/>
</dbReference>
<dbReference type="InterPro" id="IPR045864">
    <property type="entry name" value="aa-tRNA-synth_II/BPL/LPL"/>
</dbReference>
<feature type="binding site" evidence="6">
    <location>
        <begin position="182"/>
        <end position="184"/>
    </location>
    <ligand>
        <name>substrate</name>
    </ligand>
</feature>
<dbReference type="Proteomes" id="UP000185779">
    <property type="component" value="Unassembled WGS sequence"/>
</dbReference>
<dbReference type="GO" id="GO:0000049">
    <property type="term" value="F:tRNA binding"/>
    <property type="evidence" value="ECO:0007669"/>
    <property type="project" value="InterPro"/>
</dbReference>
<dbReference type="Gene3D" id="3.30.930.10">
    <property type="entry name" value="Bira Bifunctional Protein, Domain 2"/>
    <property type="match status" value="1"/>
</dbReference>
<dbReference type="STRING" id="1839936.SBU_001109"/>
<feature type="binding site" evidence="6">
    <location>
        <position position="312"/>
    </location>
    <ligand>
        <name>substrate</name>
    </ligand>
</feature>
<feature type="binding site" evidence="6">
    <location>
        <begin position="269"/>
        <end position="270"/>
    </location>
    <ligand>
        <name>substrate</name>
    </ligand>
</feature>
<comment type="subunit">
    <text evidence="6">Homotetramer. Interacts with SepCysS.</text>
</comment>
<evidence type="ECO:0000256" key="6">
    <source>
        <dbReference type="HAMAP-Rule" id="MF_01674"/>
    </source>
</evidence>
<dbReference type="GO" id="GO:0006412">
    <property type="term" value="P:translation"/>
    <property type="evidence" value="ECO:0007669"/>
    <property type="project" value="UniProtKB-KW"/>
</dbReference>
<dbReference type="Proteomes" id="UP000885936">
    <property type="component" value="Unassembled WGS sequence"/>
</dbReference>
<comment type="similarity">
    <text evidence="6">Belongs to the class-II aminoacyl-tRNA synthetase family. O-phosphoseryl-tRNA(Cys) synthetase subfamily.</text>
</comment>
<dbReference type="AlphaFoldDB" id="A0A1F2P3R4"/>
<protein>
    <recommendedName>
        <fullName evidence="6">O-phosphoserine--tRNA(Cys) ligase</fullName>
        <shortName evidence="6">O-phosphoserine--tRNA ligase</shortName>
        <ecNumber evidence="6">6.1.1.27</ecNumber>
    </recommendedName>
    <alternativeName>
        <fullName evidence="6">Non-canonical O-phosphoseryl-tRNA(Cys) synthetase</fullName>
    </alternativeName>
    <alternativeName>
        <fullName evidence="6">O-phosphoseryl-tRNA(Cys) synthetase</fullName>
        <shortName evidence="6">SepRS</shortName>
    </alternativeName>
</protein>
<keyword evidence="4 6" id="KW-0648">Protein biosynthesis</keyword>
<keyword evidence="3 6" id="KW-0067">ATP-binding</keyword>
<evidence type="ECO:0000256" key="1">
    <source>
        <dbReference type="ARBA" id="ARBA00022598"/>
    </source>
</evidence>
<dbReference type="InterPro" id="IPR002319">
    <property type="entry name" value="Phenylalanyl-tRNA_Synthase"/>
</dbReference>
<keyword evidence="5 6" id="KW-0030">Aminoacyl-tRNA synthetase</keyword>